<keyword evidence="1" id="KW-0812">Transmembrane</keyword>
<reference evidence="2" key="1">
    <citation type="submission" date="2019-08" db="EMBL/GenBank/DDBJ databases">
        <authorList>
            <person name="Kucharzyk K."/>
            <person name="Murdoch R.W."/>
            <person name="Higgins S."/>
            <person name="Loffler F."/>
        </authorList>
    </citation>
    <scope>NUCLEOTIDE SEQUENCE</scope>
</reference>
<comment type="caution">
    <text evidence="2">The sequence shown here is derived from an EMBL/GenBank/DDBJ whole genome shotgun (WGS) entry which is preliminary data.</text>
</comment>
<keyword evidence="1" id="KW-0472">Membrane</keyword>
<name>A0A645AEJ0_9ZZZZ</name>
<accession>A0A645AEJ0</accession>
<evidence type="ECO:0000256" key="1">
    <source>
        <dbReference type="SAM" id="Phobius"/>
    </source>
</evidence>
<sequence>MKIDEDFSERRFRAQQHCLDRFVVFTMSICGLLSLAESLMIFSCLEEEIDGLVDISADDFAVAVLVIRKNQAAYALVQIF</sequence>
<dbReference type="AlphaFoldDB" id="A0A645AEJ0"/>
<evidence type="ECO:0000313" key="2">
    <source>
        <dbReference type="EMBL" id="MPM51128.1"/>
    </source>
</evidence>
<organism evidence="2">
    <name type="scientific">bioreactor metagenome</name>
    <dbReference type="NCBI Taxonomy" id="1076179"/>
    <lineage>
        <taxon>unclassified sequences</taxon>
        <taxon>metagenomes</taxon>
        <taxon>ecological metagenomes</taxon>
    </lineage>
</organism>
<gene>
    <name evidence="2" type="ORF">SDC9_97875</name>
</gene>
<feature type="transmembrane region" description="Helical" evidence="1">
    <location>
        <begin position="21"/>
        <end position="42"/>
    </location>
</feature>
<proteinExistence type="predicted"/>
<keyword evidence="1" id="KW-1133">Transmembrane helix</keyword>
<protein>
    <submittedName>
        <fullName evidence="2">Uncharacterized protein</fullName>
    </submittedName>
</protein>
<dbReference type="EMBL" id="VSSQ01013275">
    <property type="protein sequence ID" value="MPM51128.1"/>
    <property type="molecule type" value="Genomic_DNA"/>
</dbReference>